<name>A0A3P9MBJ4_ORYLA</name>
<reference evidence="2" key="4">
    <citation type="submission" date="2025-09" db="UniProtKB">
        <authorList>
            <consortium name="Ensembl"/>
        </authorList>
    </citation>
    <scope>IDENTIFICATION</scope>
    <source>
        <strain evidence="2">HNI</strain>
    </source>
</reference>
<dbReference type="Ensembl" id="ENSORLT00020021314.1">
    <property type="protein sequence ID" value="ENSORLP00020030313.1"/>
    <property type="gene ID" value="ENSORLG00020000400.1"/>
</dbReference>
<keyword evidence="1" id="KW-0732">Signal</keyword>
<reference evidence="2 3" key="2">
    <citation type="submission" date="2017-04" db="EMBL/GenBank/DDBJ databases">
        <title>CpG methylation of centromeres and impact of large insertions on vertebrate speciation.</title>
        <authorList>
            <person name="Ichikawa K."/>
            <person name="Yoshimura J."/>
            <person name="Morishita S."/>
        </authorList>
    </citation>
    <scope>NUCLEOTIDE SEQUENCE</scope>
    <source>
        <strain evidence="2 3">HNI</strain>
    </source>
</reference>
<accession>A0A3P9MBJ4</accession>
<evidence type="ECO:0000256" key="1">
    <source>
        <dbReference type="SAM" id="SignalP"/>
    </source>
</evidence>
<evidence type="ECO:0000313" key="3">
    <source>
        <dbReference type="Proteomes" id="UP000265180"/>
    </source>
</evidence>
<organism evidence="2 3">
    <name type="scientific">Oryzias latipes</name>
    <name type="common">Japanese rice fish</name>
    <name type="synonym">Japanese killifish</name>
    <dbReference type="NCBI Taxonomy" id="8090"/>
    <lineage>
        <taxon>Eukaryota</taxon>
        <taxon>Metazoa</taxon>
        <taxon>Chordata</taxon>
        <taxon>Craniata</taxon>
        <taxon>Vertebrata</taxon>
        <taxon>Euteleostomi</taxon>
        <taxon>Actinopterygii</taxon>
        <taxon>Neopterygii</taxon>
        <taxon>Teleostei</taxon>
        <taxon>Neoteleostei</taxon>
        <taxon>Acanthomorphata</taxon>
        <taxon>Ovalentaria</taxon>
        <taxon>Atherinomorphae</taxon>
        <taxon>Beloniformes</taxon>
        <taxon>Adrianichthyidae</taxon>
        <taxon>Oryziinae</taxon>
        <taxon>Oryzias</taxon>
    </lineage>
</organism>
<sequence>MHLFCLLGFLSTYMLVSGEITRSWSHLCNERINPPRWMCSSDRCCCLFCFTLDLKLCGLLAELIKPSACGSSRLPVLVTTR</sequence>
<dbReference type="AlphaFoldDB" id="A0A3P9MBJ4"/>
<dbReference type="Proteomes" id="UP000265180">
    <property type="component" value="Chromosome 11"/>
</dbReference>
<evidence type="ECO:0000313" key="2">
    <source>
        <dbReference type="Ensembl" id="ENSORLP00020030313.1"/>
    </source>
</evidence>
<evidence type="ECO:0008006" key="4">
    <source>
        <dbReference type="Google" id="ProtNLM"/>
    </source>
</evidence>
<protein>
    <recommendedName>
        <fullName evidence="4">Secreted protein</fullName>
    </recommendedName>
</protein>
<feature type="chain" id="PRO_5017957898" description="Secreted protein" evidence="1">
    <location>
        <begin position="19"/>
        <end position="81"/>
    </location>
</feature>
<proteinExistence type="predicted"/>
<feature type="signal peptide" evidence="1">
    <location>
        <begin position="1"/>
        <end position="18"/>
    </location>
</feature>
<reference key="1">
    <citation type="journal article" date="2007" name="Nature">
        <title>The medaka draft genome and insights into vertebrate genome evolution.</title>
        <authorList>
            <person name="Kasahara M."/>
            <person name="Naruse K."/>
            <person name="Sasaki S."/>
            <person name="Nakatani Y."/>
            <person name="Qu W."/>
            <person name="Ahsan B."/>
            <person name="Yamada T."/>
            <person name="Nagayasu Y."/>
            <person name="Doi K."/>
            <person name="Kasai Y."/>
            <person name="Jindo T."/>
            <person name="Kobayashi D."/>
            <person name="Shimada A."/>
            <person name="Toyoda A."/>
            <person name="Kuroki Y."/>
            <person name="Fujiyama A."/>
            <person name="Sasaki T."/>
            <person name="Shimizu A."/>
            <person name="Asakawa S."/>
            <person name="Shimizu N."/>
            <person name="Hashimoto S."/>
            <person name="Yang J."/>
            <person name="Lee Y."/>
            <person name="Matsushima K."/>
            <person name="Sugano S."/>
            <person name="Sakaizumi M."/>
            <person name="Narita T."/>
            <person name="Ohishi K."/>
            <person name="Haga S."/>
            <person name="Ohta F."/>
            <person name="Nomoto H."/>
            <person name="Nogata K."/>
            <person name="Morishita T."/>
            <person name="Endo T."/>
            <person name="Shin-I T."/>
            <person name="Takeda H."/>
            <person name="Morishita S."/>
            <person name="Kohara Y."/>
        </authorList>
    </citation>
    <scope>NUCLEOTIDE SEQUENCE [LARGE SCALE GENOMIC DNA]</scope>
    <source>
        <strain>Hd-rR</strain>
    </source>
</reference>
<reference evidence="2" key="3">
    <citation type="submission" date="2025-08" db="UniProtKB">
        <authorList>
            <consortium name="Ensembl"/>
        </authorList>
    </citation>
    <scope>IDENTIFICATION</scope>
    <source>
        <strain evidence="2">HNI</strain>
    </source>
</reference>